<dbReference type="PANTHER" id="PTHR42928">
    <property type="entry name" value="TRICARBOXYLATE-BINDING PROTEIN"/>
    <property type="match status" value="1"/>
</dbReference>
<evidence type="ECO:0000256" key="1">
    <source>
        <dbReference type="ARBA" id="ARBA00006987"/>
    </source>
</evidence>
<dbReference type="Proteomes" id="UP000005808">
    <property type="component" value="Unassembled WGS sequence"/>
</dbReference>
<dbReference type="InterPro" id="IPR042100">
    <property type="entry name" value="Bug_dom1"/>
</dbReference>
<organism evidence="3 4">
    <name type="scientific">Cupriavidus basilensis OR16</name>
    <dbReference type="NCBI Taxonomy" id="1127483"/>
    <lineage>
        <taxon>Bacteria</taxon>
        <taxon>Pseudomonadati</taxon>
        <taxon>Pseudomonadota</taxon>
        <taxon>Betaproteobacteria</taxon>
        <taxon>Burkholderiales</taxon>
        <taxon>Burkholderiaceae</taxon>
        <taxon>Cupriavidus</taxon>
    </lineage>
</organism>
<evidence type="ECO:0000313" key="4">
    <source>
        <dbReference type="Proteomes" id="UP000005808"/>
    </source>
</evidence>
<dbReference type="Gene3D" id="3.40.190.150">
    <property type="entry name" value="Bordetella uptake gene, domain 1"/>
    <property type="match status" value="1"/>
</dbReference>
<accession>H1S1C6</accession>
<dbReference type="EMBL" id="AHJE01000016">
    <property type="protein sequence ID" value="EHP43739.1"/>
    <property type="molecule type" value="Genomic_DNA"/>
</dbReference>
<feature type="signal peptide" evidence="2">
    <location>
        <begin position="1"/>
        <end position="30"/>
    </location>
</feature>
<evidence type="ECO:0000256" key="2">
    <source>
        <dbReference type="SAM" id="SignalP"/>
    </source>
</evidence>
<protein>
    <recommendedName>
        <fullName evidence="5">Extra-cytoplasmic solute receptor</fullName>
    </recommendedName>
</protein>
<feature type="chain" id="PRO_5003554985" description="Extra-cytoplasmic solute receptor" evidence="2">
    <location>
        <begin position="31"/>
        <end position="329"/>
    </location>
</feature>
<keyword evidence="2" id="KW-0732">Signal</keyword>
<dbReference type="InterPro" id="IPR005064">
    <property type="entry name" value="BUG"/>
</dbReference>
<comment type="similarity">
    <text evidence="1">Belongs to the UPF0065 (bug) family.</text>
</comment>
<dbReference type="Gene3D" id="3.40.190.10">
    <property type="entry name" value="Periplasmic binding protein-like II"/>
    <property type="match status" value="1"/>
</dbReference>
<proteinExistence type="inferred from homology"/>
<dbReference type="Pfam" id="PF03401">
    <property type="entry name" value="TctC"/>
    <property type="match status" value="1"/>
</dbReference>
<dbReference type="AlphaFoldDB" id="H1S1C6"/>
<comment type="caution">
    <text evidence="3">The sequence shown here is derived from an EMBL/GenBank/DDBJ whole genome shotgun (WGS) entry which is preliminary data.</text>
</comment>
<sequence>MKDLVSKKRRFILSGLSIAALASMQKPAMAQRGTWPDHPIKLVVPVAPGGVADAIARRFAKNMAEQLGQQIVVENRPGASTIIGTLAVAKAPPDGYTILLAQTSHIQNPIHFKKIAYDPLKDFTPLGRIGLSATVVVVRPDLGVKNVDEFVKAARGKRWSYGAGSTGPQVILEIFNKENDLGMTGALYKGETPALTDLLGGQIEMGLFSVFAAKSYLLSGKLTPIAVIGEKRVASLPNVPTFAEQGHNEMSYGGGWYAFLAPANVAPEIAGRLSMAIKAVLDNPVERKYLEEMDVIINWTNGNSFAPQMKRDMDAWREMVNRSKVVIDQ</sequence>
<dbReference type="PANTHER" id="PTHR42928:SF5">
    <property type="entry name" value="BLR1237 PROTEIN"/>
    <property type="match status" value="1"/>
</dbReference>
<gene>
    <name evidence="3" type="ORF">OR16_06559</name>
</gene>
<dbReference type="PATRIC" id="fig|1127483.3.peg.1310"/>
<dbReference type="OrthoDB" id="8960735at2"/>
<evidence type="ECO:0008006" key="5">
    <source>
        <dbReference type="Google" id="ProtNLM"/>
    </source>
</evidence>
<name>H1S1C6_9BURK</name>
<dbReference type="SUPFAM" id="SSF53850">
    <property type="entry name" value="Periplasmic binding protein-like II"/>
    <property type="match status" value="1"/>
</dbReference>
<reference evidence="3 4" key="1">
    <citation type="journal article" date="2012" name="J. Bacteriol.">
        <title>De Novo Genome Project of Cupriavidus basilensis OR16.</title>
        <authorList>
            <person name="Cserhati M."/>
            <person name="Kriszt B."/>
            <person name="Szoboszlay S."/>
            <person name="Toth A."/>
            <person name="Szabo I."/>
            <person name="Tancsics A."/>
            <person name="Nagy I."/>
            <person name="Horvath B."/>
            <person name="Nagy I."/>
            <person name="Kukolya J."/>
        </authorList>
    </citation>
    <scope>NUCLEOTIDE SEQUENCE [LARGE SCALE GENOMIC DNA]</scope>
    <source>
        <strain evidence="3 4">OR16</strain>
    </source>
</reference>
<dbReference type="CDD" id="cd07012">
    <property type="entry name" value="PBP2_Bug_TTT"/>
    <property type="match status" value="1"/>
</dbReference>
<evidence type="ECO:0000313" key="3">
    <source>
        <dbReference type="EMBL" id="EHP43739.1"/>
    </source>
</evidence>
<dbReference type="PIRSF" id="PIRSF017082">
    <property type="entry name" value="YflP"/>
    <property type="match status" value="1"/>
</dbReference>